<feature type="non-terminal residue" evidence="1">
    <location>
        <position position="1"/>
    </location>
</feature>
<organism evidence="1 2">
    <name type="scientific">Linderina macrospora</name>
    <dbReference type="NCBI Taxonomy" id="4868"/>
    <lineage>
        <taxon>Eukaryota</taxon>
        <taxon>Fungi</taxon>
        <taxon>Fungi incertae sedis</taxon>
        <taxon>Zoopagomycota</taxon>
        <taxon>Kickxellomycotina</taxon>
        <taxon>Kickxellomycetes</taxon>
        <taxon>Kickxellales</taxon>
        <taxon>Kickxellaceae</taxon>
        <taxon>Linderina</taxon>
    </lineage>
</organism>
<feature type="non-terminal residue" evidence="1">
    <location>
        <position position="324"/>
    </location>
</feature>
<keyword evidence="2" id="KW-1185">Reference proteome</keyword>
<evidence type="ECO:0000313" key="2">
    <source>
        <dbReference type="Proteomes" id="UP001150603"/>
    </source>
</evidence>
<reference evidence="1" key="1">
    <citation type="submission" date="2022-07" db="EMBL/GenBank/DDBJ databases">
        <title>Phylogenomic reconstructions and comparative analyses of Kickxellomycotina fungi.</title>
        <authorList>
            <person name="Reynolds N.K."/>
            <person name="Stajich J.E."/>
            <person name="Barry K."/>
            <person name="Grigoriev I.V."/>
            <person name="Crous P."/>
            <person name="Smith M.E."/>
        </authorList>
    </citation>
    <scope>NUCLEOTIDE SEQUENCE</scope>
    <source>
        <strain evidence="1">NRRL 5244</strain>
    </source>
</reference>
<accession>A0ACC1IXG7</accession>
<proteinExistence type="predicted"/>
<name>A0ACC1IXG7_9FUNG</name>
<protein>
    <submittedName>
        <fullName evidence="1">Cytoskeletal protein binding protein</fullName>
    </submittedName>
</protein>
<comment type="caution">
    <text evidence="1">The sequence shown here is derived from an EMBL/GenBank/DDBJ whole genome shotgun (WGS) entry which is preliminary data.</text>
</comment>
<evidence type="ECO:0000313" key="1">
    <source>
        <dbReference type="EMBL" id="KAJ1926903.1"/>
    </source>
</evidence>
<sequence length="324" mass="35264">KSVIGVEIGGYSPAAFDFLCSSNAEAERIADAINAARRGMFIGERTLESHDEAVQPPPLPPKDDTYIAQPAASSPPPISPMPFQTHAQGARENALVLYGFSSDDPEELSVSEGDKVLVLDKSDPEWWHVQLDPPNGRAGLVPSTYLELADDEIAEPAQPAVPQLPTRTETVRRAASQVQTSSSVSPVQQTTRDIQAPPLPPAPVLASDPSTGTTLRRQKTTDSDNVPLNVLQRRQDSGQKPLPGPDLTKVRTWTDRSGAYTVDAQFLSFDSDGRVHLHKTNGAKIVVSLAKFSEDDRRYVDSITMPQKPAKTTTARQRQQEEAR</sequence>
<dbReference type="Proteomes" id="UP001150603">
    <property type="component" value="Unassembled WGS sequence"/>
</dbReference>
<gene>
    <name evidence="1" type="primary">SLA1_3</name>
    <name evidence="1" type="ORF">FBU59_007272</name>
</gene>
<dbReference type="EMBL" id="JANBPW010006875">
    <property type="protein sequence ID" value="KAJ1926903.1"/>
    <property type="molecule type" value="Genomic_DNA"/>
</dbReference>